<evidence type="ECO:0000313" key="1">
    <source>
        <dbReference type="EMBL" id="QNR70409.1"/>
    </source>
</evidence>
<keyword evidence="1" id="KW-0614">Plasmid</keyword>
<name>A0A7H0YH51_9BACL</name>
<protein>
    <submittedName>
        <fullName evidence="1">Uncharacterized protein</fullName>
    </submittedName>
</protein>
<evidence type="ECO:0000313" key="2">
    <source>
        <dbReference type="Proteomes" id="UP000516384"/>
    </source>
</evidence>
<reference evidence="1 2" key="1">
    <citation type="submission" date="2020-09" db="EMBL/GenBank/DDBJ databases">
        <title>Characterization of Paenibacillus peoriae strain ZF390 with broad-spectrum antimicrobial activity as a potential biocontrol agent.</title>
        <authorList>
            <person name="Li L."/>
            <person name="Zhao Y."/>
            <person name="Li B."/>
            <person name="Xie X."/>
        </authorList>
    </citation>
    <scope>NUCLEOTIDE SEQUENCE [LARGE SCALE GENOMIC DNA]</scope>
    <source>
        <strain evidence="1 2">ZF390</strain>
        <plasmid evidence="1 2">pPlas1</plasmid>
    </source>
</reference>
<geneLocation type="plasmid" evidence="1 2">
    <name>pPlas1</name>
</geneLocation>
<dbReference type="Proteomes" id="UP000516384">
    <property type="component" value="Plasmid pPlas1"/>
</dbReference>
<accession>A0A7H0YH51</accession>
<gene>
    <name evidence="1" type="ORF">IAQ67_29080</name>
</gene>
<sequence length="61" mass="6700">MKPFVQLTGTDGNVFAIIGRVSGTLKSNNLKDQADEFIEKAFASGRYEEVIQLVSNYCEVG</sequence>
<dbReference type="EMBL" id="CP061173">
    <property type="protein sequence ID" value="QNR70409.1"/>
    <property type="molecule type" value="Genomic_DNA"/>
</dbReference>
<dbReference type="RefSeq" id="WP_190299716.1">
    <property type="nucleotide sequence ID" value="NZ_CP061173.1"/>
</dbReference>
<organism evidence="1 2">
    <name type="scientific">Paenibacillus peoriae</name>
    <dbReference type="NCBI Taxonomy" id="59893"/>
    <lineage>
        <taxon>Bacteria</taxon>
        <taxon>Bacillati</taxon>
        <taxon>Bacillota</taxon>
        <taxon>Bacilli</taxon>
        <taxon>Bacillales</taxon>
        <taxon>Paenibacillaceae</taxon>
        <taxon>Paenibacillus</taxon>
    </lineage>
</organism>
<proteinExistence type="predicted"/>
<dbReference type="AlphaFoldDB" id="A0A7H0YH51"/>